<dbReference type="Pfam" id="PF03221">
    <property type="entry name" value="HTH_Tnp_Tc5"/>
    <property type="match status" value="1"/>
</dbReference>
<evidence type="ECO:0000256" key="1">
    <source>
        <dbReference type="ARBA" id="ARBA00023125"/>
    </source>
</evidence>
<dbReference type="PANTHER" id="PTHR45749">
    <property type="match status" value="1"/>
</dbReference>
<evidence type="ECO:0000256" key="3">
    <source>
        <dbReference type="SAM" id="MobiDB-lite"/>
    </source>
</evidence>
<accession>A0A4C1TZK3</accession>
<keyword evidence="6" id="KW-1185">Reference proteome</keyword>
<dbReference type="SMART" id="SM00674">
    <property type="entry name" value="CENPB"/>
    <property type="match status" value="1"/>
</dbReference>
<dbReference type="Proteomes" id="UP000299102">
    <property type="component" value="Unassembled WGS sequence"/>
</dbReference>
<feature type="compositionally biased region" description="Basic residues" evidence="3">
    <location>
        <begin position="1"/>
        <end position="18"/>
    </location>
</feature>
<dbReference type="InterPro" id="IPR006600">
    <property type="entry name" value="HTH_CenpB_DNA-bd_dom"/>
</dbReference>
<dbReference type="Pfam" id="PF05225">
    <property type="entry name" value="HTH_psq"/>
    <property type="match status" value="1"/>
</dbReference>
<dbReference type="PANTHER" id="PTHR45749:SF21">
    <property type="entry name" value="DUF4371 DOMAIN-CONTAINING PROTEIN"/>
    <property type="match status" value="1"/>
</dbReference>
<dbReference type="EMBL" id="BGZK01000109">
    <property type="protein sequence ID" value="GBP19521.1"/>
    <property type="molecule type" value="Genomic_DNA"/>
</dbReference>
<feature type="domain" description="HTH CENPB-type" evidence="4">
    <location>
        <begin position="99"/>
        <end position="174"/>
    </location>
</feature>
<evidence type="ECO:0000313" key="6">
    <source>
        <dbReference type="Proteomes" id="UP000299102"/>
    </source>
</evidence>
<comment type="caution">
    <text evidence="5">The sequence shown here is derived from an EMBL/GenBank/DDBJ whole genome shotgun (WGS) entry which is preliminary data.</text>
</comment>
<gene>
    <name evidence="5" type="primary">ZMYM5</name>
    <name evidence="5" type="ORF">EVAR_102069_1</name>
</gene>
<protein>
    <submittedName>
        <fullName evidence="5">Zinc finger MYM-type protein 5</fullName>
    </submittedName>
</protein>
<reference evidence="5 6" key="1">
    <citation type="journal article" date="2019" name="Commun. Biol.">
        <title>The bagworm genome reveals a unique fibroin gene that provides high tensile strength.</title>
        <authorList>
            <person name="Kono N."/>
            <person name="Nakamura H."/>
            <person name="Ohtoshi R."/>
            <person name="Tomita M."/>
            <person name="Numata K."/>
            <person name="Arakawa K."/>
        </authorList>
    </citation>
    <scope>NUCLEOTIDE SEQUENCE [LARGE SCALE GENOMIC DNA]</scope>
</reference>
<dbReference type="GO" id="GO:0003677">
    <property type="term" value="F:DNA binding"/>
    <property type="evidence" value="ECO:0007669"/>
    <property type="project" value="UniProtKB-KW"/>
</dbReference>
<sequence>MAKTIKKCQKNSSKKNKVKSTNLNDNDSKAPKKGIVLVNTCKKVSKKKRPVRINYCPGDLANALKAIDTGLSLRKAAAAYNVPIATLSRKKGNPETSKQKTGPPPVFSVNEEQKIVDWILFRAQRGLPVTKTELLDSVEQYVKLLKKETPFIDNRPSRHWYEGFRKRHPQLAIRKPQNLTHSRAAVTDDDLKDWFEEQGKYLQEKQLTKIPPKRIFNCDETYVSLCPPSEKVLLDKGSRSAYMVVDSEKEGFTVLFMYSADGDRAPPMLMFPYKTEVPQKIVKNCPEVTEEKIQDKLSEDEQKHLLTFENNLSKDILEAFNNAWLNQTWPEDSEMRGLYKYWLQISGKPGFDETSKKPTVKEVTLVNINLNKKRQEQLEQNFVNSRNDCDISLNDNNLESNESVSPEVLLIQLLLLQISQMFLPLLLLLSYGKNSDPQINLTLSESVVSKENDSKSANEIETNVGNPFDQAFKMPTNFKNEKSQRKRCGIPQKKKAKKEADAKKSQGALLKYFSSSSGSKATLTSSVASCSSESDSSVTQEEDGPAVAVGSSSGPTTEQGQVDSPEVSQTTSHKPAEKVNVAKEDIIEIVPSASAEVKNVNLDDVGCWPSPMTDEVRTLLVRHGSDSVQHIDPKFADVVRSGTSTKGGTRKLTKEWFYKPLSNGEKVLRTWMVYSPLKQSLYCFSCKLFGNSGSNFASEKGFDKWWKLNPKKQQEVFESEEKKWRDVLYRLLNIIQFLAKQNLALRGDREDIRGEDSGNRGNFLDTPDISHNDQMSQVLRYVHIEGEKVAVVESFIDFFEPKGKNAEDLSNDIIAKITSDRLDIQNLRGQAYDNAATMSGIHN</sequence>
<feature type="compositionally biased region" description="Basic residues" evidence="3">
    <location>
        <begin position="484"/>
        <end position="497"/>
    </location>
</feature>
<feature type="region of interest" description="Disordered" evidence="3">
    <location>
        <begin position="480"/>
        <end position="502"/>
    </location>
</feature>
<evidence type="ECO:0000313" key="5">
    <source>
        <dbReference type="EMBL" id="GBP19521.1"/>
    </source>
</evidence>
<keyword evidence="1" id="KW-0238">DNA-binding</keyword>
<keyword evidence="2" id="KW-0539">Nucleus</keyword>
<dbReference type="AlphaFoldDB" id="A0A4C1TZK3"/>
<organism evidence="5 6">
    <name type="scientific">Eumeta variegata</name>
    <name type="common">Bagworm moth</name>
    <name type="synonym">Eumeta japonica</name>
    <dbReference type="NCBI Taxonomy" id="151549"/>
    <lineage>
        <taxon>Eukaryota</taxon>
        <taxon>Metazoa</taxon>
        <taxon>Ecdysozoa</taxon>
        <taxon>Arthropoda</taxon>
        <taxon>Hexapoda</taxon>
        <taxon>Insecta</taxon>
        <taxon>Pterygota</taxon>
        <taxon>Neoptera</taxon>
        <taxon>Endopterygota</taxon>
        <taxon>Lepidoptera</taxon>
        <taxon>Glossata</taxon>
        <taxon>Ditrysia</taxon>
        <taxon>Tineoidea</taxon>
        <taxon>Psychidae</taxon>
        <taxon>Oiketicinae</taxon>
        <taxon>Eumeta</taxon>
    </lineage>
</organism>
<evidence type="ECO:0000256" key="2">
    <source>
        <dbReference type="ARBA" id="ARBA00023242"/>
    </source>
</evidence>
<proteinExistence type="predicted"/>
<dbReference type="Gene3D" id="1.10.10.60">
    <property type="entry name" value="Homeodomain-like"/>
    <property type="match status" value="1"/>
</dbReference>
<dbReference type="InterPro" id="IPR007889">
    <property type="entry name" value="HTH_Psq"/>
</dbReference>
<dbReference type="OrthoDB" id="10063284at2759"/>
<dbReference type="PROSITE" id="PS51253">
    <property type="entry name" value="HTH_CENPB"/>
    <property type="match status" value="1"/>
</dbReference>
<feature type="region of interest" description="Disordered" evidence="3">
    <location>
        <begin position="1"/>
        <end position="29"/>
    </location>
</feature>
<feature type="compositionally biased region" description="Polar residues" evidence="3">
    <location>
        <begin position="550"/>
        <end position="573"/>
    </location>
</feature>
<name>A0A4C1TZK3_EUMVA</name>
<evidence type="ECO:0000259" key="4">
    <source>
        <dbReference type="PROSITE" id="PS51253"/>
    </source>
</evidence>
<feature type="region of interest" description="Disordered" evidence="3">
    <location>
        <begin position="533"/>
        <end position="579"/>
    </location>
</feature>